<dbReference type="Proteomes" id="UP001596142">
    <property type="component" value="Unassembled WGS sequence"/>
</dbReference>
<evidence type="ECO:0000313" key="2">
    <source>
        <dbReference type="Proteomes" id="UP001596142"/>
    </source>
</evidence>
<keyword evidence="2" id="KW-1185">Reference proteome</keyword>
<dbReference type="Gene3D" id="3.30.1490.480">
    <property type="entry name" value="Endolytic murein transglycosylase"/>
    <property type="match status" value="1"/>
</dbReference>
<reference evidence="2" key="1">
    <citation type="journal article" date="2019" name="Int. J. Syst. Evol. Microbiol.">
        <title>The Global Catalogue of Microorganisms (GCM) 10K type strain sequencing project: providing services to taxonomists for standard genome sequencing and annotation.</title>
        <authorList>
            <consortium name="The Broad Institute Genomics Platform"/>
            <consortium name="The Broad Institute Genome Sequencing Center for Infectious Disease"/>
            <person name="Wu L."/>
            <person name="Ma J."/>
        </authorList>
    </citation>
    <scope>NUCLEOTIDE SEQUENCE [LARGE SCALE GENOMIC DNA]</scope>
    <source>
        <strain evidence="2">CECT 7184</strain>
    </source>
</reference>
<dbReference type="Pfam" id="PF02618">
    <property type="entry name" value="YceG"/>
    <property type="match status" value="1"/>
</dbReference>
<evidence type="ECO:0000313" key="1">
    <source>
        <dbReference type="EMBL" id="MFC5713383.1"/>
    </source>
</evidence>
<dbReference type="InterPro" id="IPR003770">
    <property type="entry name" value="MLTG-like"/>
</dbReference>
<dbReference type="EMBL" id="JBHSOZ010000005">
    <property type="protein sequence ID" value="MFC5713383.1"/>
    <property type="molecule type" value="Genomic_DNA"/>
</dbReference>
<name>A0ABW0YS57_9BACI</name>
<organism evidence="1 2">
    <name type="scientific">Thalassorhabdus alkalitolerans</name>
    <dbReference type="NCBI Taxonomy" id="2282697"/>
    <lineage>
        <taxon>Bacteria</taxon>
        <taxon>Bacillati</taxon>
        <taxon>Bacillota</taxon>
        <taxon>Bacilli</taxon>
        <taxon>Bacillales</taxon>
        <taxon>Bacillaceae</taxon>
        <taxon>Thalassorhabdus</taxon>
    </lineage>
</organism>
<comment type="caution">
    <text evidence="1">The sequence shown here is derived from an EMBL/GenBank/DDBJ whole genome shotgun (WGS) entry which is preliminary data.</text>
</comment>
<proteinExistence type="predicted"/>
<protein>
    <submittedName>
        <fullName evidence="1">Endolytic transglycosylase MltG</fullName>
    </submittedName>
</protein>
<accession>A0ABW0YS57</accession>
<gene>
    <name evidence="1" type="ORF">ACFPU1_11350</name>
</gene>
<sequence>MRNFAAGWFTVSAFLAVLYFYTDIIPSSQGDHAEGSAYQPSTLEMVESLESNGYLVWEKTEYEENLIAQNESSSDSLEEEQIYITILQIEKGMNSKEVAQTLEALHIIQDADSFQAKMADKEVTHSIKTGSYELKSSMSADEIIEVIT</sequence>